<dbReference type="AlphaFoldDB" id="A0A2Z5G9S4"/>
<evidence type="ECO:0000256" key="4">
    <source>
        <dbReference type="ARBA" id="ARBA00022840"/>
    </source>
</evidence>
<protein>
    <recommendedName>
        <fullName evidence="5">protein adenylyltransferase</fullName>
        <ecNumber evidence="5">2.7.7.108</ecNumber>
    </recommendedName>
</protein>
<dbReference type="SUPFAM" id="SSF140931">
    <property type="entry name" value="Fic-like"/>
    <property type="match status" value="1"/>
</dbReference>
<evidence type="ECO:0000256" key="6">
    <source>
        <dbReference type="ARBA" id="ARBA00047939"/>
    </source>
</evidence>
<feature type="domain" description="Fido" evidence="8">
    <location>
        <begin position="55"/>
        <end position="192"/>
    </location>
</feature>
<dbReference type="Pfam" id="PF02661">
    <property type="entry name" value="Fic"/>
    <property type="match status" value="1"/>
</dbReference>
<reference evidence="9 10" key="1">
    <citation type="journal article" date="2018" name="Front. Microbiol.">
        <title>Hydrolytic Capabilities as a Key to Environmental Success: Chitinolytic and Cellulolytic Acidobacteria From Acidic Sub-arctic Soils and Boreal Peatlands.</title>
        <authorList>
            <person name="Belova S.E."/>
            <person name="Ravin N.V."/>
            <person name="Pankratov T.A."/>
            <person name="Rakitin A.L."/>
            <person name="Ivanova A.A."/>
            <person name="Beletsky A.V."/>
            <person name="Mardanov A.V."/>
            <person name="Sinninghe Damste J.S."/>
            <person name="Dedysh S.N."/>
        </authorList>
    </citation>
    <scope>NUCLEOTIDE SEQUENCE [LARGE SCALE GENOMIC DNA]</scope>
    <source>
        <strain evidence="9 10">SBC82</strain>
    </source>
</reference>
<dbReference type="OrthoDB" id="9813719at2"/>
<keyword evidence="3" id="KW-0547">Nucleotide-binding</keyword>
<evidence type="ECO:0000256" key="5">
    <source>
        <dbReference type="ARBA" id="ARBA00034531"/>
    </source>
</evidence>
<evidence type="ECO:0000313" key="10">
    <source>
        <dbReference type="Proteomes" id="UP000253606"/>
    </source>
</evidence>
<dbReference type="PANTHER" id="PTHR39560:SF1">
    <property type="entry name" value="PROTEIN ADENYLYLTRANSFERASE FIC-RELATED"/>
    <property type="match status" value="1"/>
</dbReference>
<dbReference type="RefSeq" id="WP_114210132.1">
    <property type="nucleotide sequence ID" value="NZ_CP030840.1"/>
</dbReference>
<evidence type="ECO:0000256" key="7">
    <source>
        <dbReference type="ARBA" id="ARBA00048696"/>
    </source>
</evidence>
<dbReference type="InterPro" id="IPR036597">
    <property type="entry name" value="Fido-like_dom_sf"/>
</dbReference>
<evidence type="ECO:0000256" key="3">
    <source>
        <dbReference type="ARBA" id="ARBA00022741"/>
    </source>
</evidence>
<accession>A0A2Z5G9S4</accession>
<dbReference type="EC" id="2.7.7.108" evidence="5"/>
<evidence type="ECO:0000313" key="9">
    <source>
        <dbReference type="EMBL" id="AXC15454.1"/>
    </source>
</evidence>
<dbReference type="KEGG" id="abas:ACPOL_6210"/>
<evidence type="ECO:0000256" key="2">
    <source>
        <dbReference type="ARBA" id="ARBA00022695"/>
    </source>
</evidence>
<evidence type="ECO:0000256" key="1">
    <source>
        <dbReference type="ARBA" id="ARBA00022679"/>
    </source>
</evidence>
<dbReference type="PROSITE" id="PS51459">
    <property type="entry name" value="FIDO"/>
    <property type="match status" value="1"/>
</dbReference>
<keyword evidence="1" id="KW-0808">Transferase</keyword>
<sequence length="219" mass="24668">MELLVLDPFGDYETAGYLRNHYQEKDLNLIGHLETAAFEQEIVHVVRSLRKAPSITYEHVTTTHQNLFQSVYPWAGQDRSTTAPTIAIVKAGYKTLFAHPADVQRAAEHALHLGQDRNYLRGHPGEVFGYLAHAHPFLEGNGRTILTIFAELSRRAGFHIQWEAMDKTEFLETLTRELLQPGKATMDQFVLPFLQEGVLSVESTASRLRVNFKGPPSAS</sequence>
<dbReference type="PANTHER" id="PTHR39560">
    <property type="entry name" value="PROTEIN ADENYLYLTRANSFERASE FIC-RELATED"/>
    <property type="match status" value="1"/>
</dbReference>
<proteinExistence type="predicted"/>
<dbReference type="GO" id="GO:0070733">
    <property type="term" value="F:AMPylase activity"/>
    <property type="evidence" value="ECO:0007669"/>
    <property type="project" value="UniProtKB-EC"/>
</dbReference>
<dbReference type="GO" id="GO:0005524">
    <property type="term" value="F:ATP binding"/>
    <property type="evidence" value="ECO:0007669"/>
    <property type="project" value="UniProtKB-KW"/>
</dbReference>
<dbReference type="EMBL" id="CP030840">
    <property type="protein sequence ID" value="AXC15454.1"/>
    <property type="molecule type" value="Genomic_DNA"/>
</dbReference>
<keyword evidence="2" id="KW-0548">Nucleotidyltransferase</keyword>
<comment type="catalytic activity">
    <reaction evidence="7">
        <text>L-tyrosyl-[protein] + ATP = O-(5'-adenylyl)-L-tyrosyl-[protein] + diphosphate</text>
        <dbReference type="Rhea" id="RHEA:54288"/>
        <dbReference type="Rhea" id="RHEA-COMP:10136"/>
        <dbReference type="Rhea" id="RHEA-COMP:13846"/>
        <dbReference type="ChEBI" id="CHEBI:30616"/>
        <dbReference type="ChEBI" id="CHEBI:33019"/>
        <dbReference type="ChEBI" id="CHEBI:46858"/>
        <dbReference type="ChEBI" id="CHEBI:83624"/>
        <dbReference type="EC" id="2.7.7.108"/>
    </reaction>
</comment>
<dbReference type="GO" id="GO:0051302">
    <property type="term" value="P:regulation of cell division"/>
    <property type="evidence" value="ECO:0007669"/>
    <property type="project" value="TreeGrafter"/>
</dbReference>
<comment type="catalytic activity">
    <reaction evidence="6">
        <text>L-threonyl-[protein] + ATP = 3-O-(5'-adenylyl)-L-threonyl-[protein] + diphosphate</text>
        <dbReference type="Rhea" id="RHEA:54292"/>
        <dbReference type="Rhea" id="RHEA-COMP:11060"/>
        <dbReference type="Rhea" id="RHEA-COMP:13847"/>
        <dbReference type="ChEBI" id="CHEBI:30013"/>
        <dbReference type="ChEBI" id="CHEBI:30616"/>
        <dbReference type="ChEBI" id="CHEBI:33019"/>
        <dbReference type="ChEBI" id="CHEBI:138113"/>
        <dbReference type="EC" id="2.7.7.108"/>
    </reaction>
</comment>
<dbReference type="Proteomes" id="UP000253606">
    <property type="component" value="Chromosome"/>
</dbReference>
<name>A0A2Z5G9S4_9BACT</name>
<organism evidence="9 10">
    <name type="scientific">Acidisarcina polymorpha</name>
    <dbReference type="NCBI Taxonomy" id="2211140"/>
    <lineage>
        <taxon>Bacteria</taxon>
        <taxon>Pseudomonadati</taxon>
        <taxon>Acidobacteriota</taxon>
        <taxon>Terriglobia</taxon>
        <taxon>Terriglobales</taxon>
        <taxon>Acidobacteriaceae</taxon>
        <taxon>Acidisarcina</taxon>
    </lineage>
</organism>
<dbReference type="Gene3D" id="1.10.3290.10">
    <property type="entry name" value="Fido-like domain"/>
    <property type="match status" value="1"/>
</dbReference>
<dbReference type="InterPro" id="IPR003812">
    <property type="entry name" value="Fido"/>
</dbReference>
<keyword evidence="4" id="KW-0067">ATP-binding</keyword>
<gene>
    <name evidence="9" type="ORF">ACPOL_6210</name>
</gene>
<evidence type="ECO:0000259" key="8">
    <source>
        <dbReference type="PROSITE" id="PS51459"/>
    </source>
</evidence>
<keyword evidence="10" id="KW-1185">Reference proteome</keyword>